<evidence type="ECO:0000256" key="9">
    <source>
        <dbReference type="ARBA" id="ARBA00047340"/>
    </source>
</evidence>
<dbReference type="EMBL" id="JACHWU010000003">
    <property type="protein sequence ID" value="MBB3051964.1"/>
    <property type="molecule type" value="Genomic_DNA"/>
</dbReference>
<evidence type="ECO:0000256" key="4">
    <source>
        <dbReference type="ARBA" id="ARBA00015486"/>
    </source>
</evidence>
<dbReference type="RefSeq" id="WP_183655028.1">
    <property type="nucleotide sequence ID" value="NZ_JACHWU010000003.1"/>
</dbReference>
<evidence type="ECO:0000256" key="5">
    <source>
        <dbReference type="ARBA" id="ARBA00022573"/>
    </source>
</evidence>
<keyword evidence="6 10" id="KW-0328">Glycosyltransferase</keyword>
<accession>A0A839S3R8</accession>
<dbReference type="InterPro" id="IPR003200">
    <property type="entry name" value="Nict_dMeBzImd_PRibTrfase"/>
</dbReference>
<dbReference type="Gene3D" id="3.40.50.10210">
    <property type="match status" value="1"/>
</dbReference>
<evidence type="ECO:0000256" key="7">
    <source>
        <dbReference type="ARBA" id="ARBA00022679"/>
    </source>
</evidence>
<reference evidence="10 11" key="1">
    <citation type="submission" date="2020-08" db="EMBL/GenBank/DDBJ databases">
        <title>Genomic Encyclopedia of Type Strains, Phase III (KMG-III): the genomes of soil and plant-associated and newly described type strains.</title>
        <authorList>
            <person name="Whitman W."/>
        </authorList>
    </citation>
    <scope>NUCLEOTIDE SEQUENCE [LARGE SCALE GENOMIC DNA]</scope>
    <source>
        <strain evidence="10 11">CECT 8577</strain>
    </source>
</reference>
<dbReference type="PANTHER" id="PTHR43463">
    <property type="entry name" value="NICOTINATE-NUCLEOTIDE--DIMETHYLBENZIMIDAZOLE PHOSPHORIBOSYLTRANSFERASE"/>
    <property type="match status" value="1"/>
</dbReference>
<evidence type="ECO:0000256" key="8">
    <source>
        <dbReference type="ARBA" id="ARBA00030686"/>
    </source>
</evidence>
<dbReference type="NCBIfam" id="NF000996">
    <property type="entry name" value="PRK00105.1"/>
    <property type="match status" value="1"/>
</dbReference>
<evidence type="ECO:0000256" key="3">
    <source>
        <dbReference type="ARBA" id="ARBA00011991"/>
    </source>
</evidence>
<proteinExistence type="inferred from homology"/>
<dbReference type="SUPFAM" id="SSF52733">
    <property type="entry name" value="Nicotinate mononucleotide:5,6-dimethylbenzimidazole phosphoribosyltransferase (CobT)"/>
    <property type="match status" value="1"/>
</dbReference>
<dbReference type="InterPro" id="IPR036087">
    <property type="entry name" value="Nict_dMeBzImd_PRibTrfase_sf"/>
</dbReference>
<evidence type="ECO:0000313" key="10">
    <source>
        <dbReference type="EMBL" id="MBB3051964.1"/>
    </source>
</evidence>
<gene>
    <name evidence="10" type="ORF">FHS23_002993</name>
</gene>
<comment type="similarity">
    <text evidence="2">Belongs to the CobT family.</text>
</comment>
<dbReference type="Proteomes" id="UP000550714">
    <property type="component" value="Unassembled WGS sequence"/>
</dbReference>
<comment type="pathway">
    <text evidence="1">Nucleoside biosynthesis; alpha-ribazole biosynthesis; alpha-ribazole from 5,6-dimethylbenzimidazole: step 1/2.</text>
</comment>
<dbReference type="Pfam" id="PF02277">
    <property type="entry name" value="DBI_PRT"/>
    <property type="match status" value="1"/>
</dbReference>
<keyword evidence="11" id="KW-1185">Reference proteome</keyword>
<comment type="catalytic activity">
    <reaction evidence="9">
        <text>5,6-dimethylbenzimidazole + nicotinate beta-D-ribonucleotide = alpha-ribazole 5'-phosphate + nicotinate + H(+)</text>
        <dbReference type="Rhea" id="RHEA:11196"/>
        <dbReference type="ChEBI" id="CHEBI:15378"/>
        <dbReference type="ChEBI" id="CHEBI:15890"/>
        <dbReference type="ChEBI" id="CHEBI:32544"/>
        <dbReference type="ChEBI" id="CHEBI:57502"/>
        <dbReference type="ChEBI" id="CHEBI:57918"/>
        <dbReference type="EC" id="2.4.2.21"/>
    </reaction>
</comment>
<evidence type="ECO:0000256" key="2">
    <source>
        <dbReference type="ARBA" id="ARBA00007110"/>
    </source>
</evidence>
<keyword evidence="5" id="KW-0169">Cobalamin biosynthesis</keyword>
<dbReference type="AlphaFoldDB" id="A0A839S3R8"/>
<dbReference type="PANTHER" id="PTHR43463:SF1">
    <property type="entry name" value="NICOTINATE-NUCLEOTIDE--DIMETHYLBENZIMIDAZOLE PHOSPHORIBOSYLTRANSFERASE"/>
    <property type="match status" value="1"/>
</dbReference>
<protein>
    <recommendedName>
        <fullName evidence="4">Nicotinate-nucleotide--dimethylbenzimidazole phosphoribosyltransferase</fullName>
        <ecNumber evidence="3">2.4.2.21</ecNumber>
    </recommendedName>
    <alternativeName>
        <fullName evidence="8">N(1)-alpha-phosphoribosyltransferase</fullName>
    </alternativeName>
</protein>
<dbReference type="GO" id="GO:0009236">
    <property type="term" value="P:cobalamin biosynthetic process"/>
    <property type="evidence" value="ECO:0007669"/>
    <property type="project" value="UniProtKB-KW"/>
</dbReference>
<evidence type="ECO:0000256" key="1">
    <source>
        <dbReference type="ARBA" id="ARBA00005049"/>
    </source>
</evidence>
<evidence type="ECO:0000256" key="6">
    <source>
        <dbReference type="ARBA" id="ARBA00022676"/>
    </source>
</evidence>
<dbReference type="EC" id="2.4.2.21" evidence="3"/>
<keyword evidence="7 10" id="KW-0808">Transferase</keyword>
<name>A0A839S3R8_9PSEU</name>
<organism evidence="10 11">
    <name type="scientific">Prauserella isguenensis</name>
    <dbReference type="NCBI Taxonomy" id="1470180"/>
    <lineage>
        <taxon>Bacteria</taxon>
        <taxon>Bacillati</taxon>
        <taxon>Actinomycetota</taxon>
        <taxon>Actinomycetes</taxon>
        <taxon>Pseudonocardiales</taxon>
        <taxon>Pseudonocardiaceae</taxon>
        <taxon>Prauserella</taxon>
    </lineage>
</organism>
<dbReference type="Gene3D" id="1.10.1610.10">
    <property type="match status" value="1"/>
</dbReference>
<evidence type="ECO:0000313" key="11">
    <source>
        <dbReference type="Proteomes" id="UP000550714"/>
    </source>
</evidence>
<dbReference type="CDD" id="cd02439">
    <property type="entry name" value="DMB-PRT_CobT"/>
    <property type="match status" value="1"/>
</dbReference>
<dbReference type="UniPathway" id="UPA00061">
    <property type="reaction ID" value="UER00516"/>
</dbReference>
<dbReference type="GO" id="GO:0008939">
    <property type="term" value="F:nicotinate-nucleotide-dimethylbenzimidazole phosphoribosyltransferase activity"/>
    <property type="evidence" value="ECO:0007669"/>
    <property type="project" value="UniProtKB-EC"/>
</dbReference>
<dbReference type="InterPro" id="IPR023195">
    <property type="entry name" value="Nict_dMeBzImd_PRibTrfase_N"/>
</dbReference>
<sequence>MNIEFGPVTLPDENARAGALQRHATLLSPPRSLGRLERLGAWLAACQGRTPPRPLRRMRVVVFAADHGVTAEGVSLGGPTATRELLGALDGGSAPLNVLADVAGAGIRVVDVGTADGSGPDHVRSVSGSIGRADALTEDETEAAVRAGMRAADAEIDEGADVLVAAEVGSGVTTPAATLVAALTDTEPVAVVGRGSGIDDTAWMRKATAVRDALRRCRPVTGEPLGLLRTAGGADLAAMAGFLAQAAVRRTPVVLDGLPSTAAALLAEELAPGARSWWLAAHRAAEPAQVVALEHLDLNPVLDLEIRLGAGTGAATVLPMLASAARLLTDVAQRPALPADSDIT</sequence>
<comment type="caution">
    <text evidence="10">The sequence shown here is derived from an EMBL/GenBank/DDBJ whole genome shotgun (WGS) entry which is preliminary data.</text>
</comment>